<dbReference type="Proteomes" id="UP001317705">
    <property type="component" value="Chromosome"/>
</dbReference>
<reference evidence="1 2" key="1">
    <citation type="submission" date="2022-12" db="EMBL/GenBank/DDBJ databases">
        <title>Polyphasic characterization of Geotalea uranireducens NIT-SL11 newly isolated from a complex of sewage sludge and microbially reduced graphene oxide.</title>
        <authorList>
            <person name="Xie L."/>
            <person name="Yoshida N."/>
            <person name="Meng L."/>
        </authorList>
    </citation>
    <scope>NUCLEOTIDE SEQUENCE [LARGE SCALE GENOMIC DNA]</scope>
    <source>
        <strain evidence="1 2">NIT-SL11</strain>
    </source>
</reference>
<dbReference type="InterPro" id="IPR052726">
    <property type="entry name" value="Phage_Baseplate_Hub"/>
</dbReference>
<name>A0ABN6VUD2_9BACT</name>
<keyword evidence="2" id="KW-1185">Reference proteome</keyword>
<dbReference type="Pfam" id="PF05954">
    <property type="entry name" value="Phage_GPD"/>
    <property type="match status" value="1"/>
</dbReference>
<dbReference type="RefSeq" id="WP_282002903.1">
    <property type="nucleotide sequence ID" value="NZ_AP027151.1"/>
</dbReference>
<evidence type="ECO:0000313" key="2">
    <source>
        <dbReference type="Proteomes" id="UP001317705"/>
    </source>
</evidence>
<dbReference type="PANTHER" id="PTHR35862">
    <property type="entry name" value="FELS-2 PROPHAGE PROTEIN"/>
    <property type="match status" value="1"/>
</dbReference>
<protein>
    <recommendedName>
        <fullName evidence="3">Phage protein D</fullName>
    </recommendedName>
</protein>
<dbReference type="EMBL" id="AP027151">
    <property type="protein sequence ID" value="BDV42446.1"/>
    <property type="molecule type" value="Genomic_DNA"/>
</dbReference>
<evidence type="ECO:0008006" key="3">
    <source>
        <dbReference type="Google" id="ProtNLM"/>
    </source>
</evidence>
<sequence length="353" mass="39265">METLDAQPVRQPVWIIEYEKKDISAAIAPYVLQVTYIDNLAGESDELEINLEDRDHRWKNAWEPEKGDRISLKIGYQGEKLVPCGEFQVDEIEYNGPPDTVSIRCLAAGINQALRTRNSKAFEGMPLKKIAEQIAARHGLTLTGNVPEIRIERVTQNQEKDLSFLKRLAEAYGYVFSVRGTQLIWHELAQLDQAGAVATIQRLGLAGSYTLRTKTTHVYRGCQVSYHDPVKKKLITYTFPAAGITTGDVLKLTGRCENKAQAEAKAKAALRTANGRQAEGTLLLQGDQRLVAGVNVTLAGWGNMDGGYQVLKSRHVMERYSGYRTEIEISTTSAAKVGMKNLKNEKRLVTVTT</sequence>
<accession>A0ABN6VUD2</accession>
<organism evidence="1 2">
    <name type="scientific">Geotalea uraniireducens</name>
    <dbReference type="NCBI Taxonomy" id="351604"/>
    <lineage>
        <taxon>Bacteria</taxon>
        <taxon>Pseudomonadati</taxon>
        <taxon>Thermodesulfobacteriota</taxon>
        <taxon>Desulfuromonadia</taxon>
        <taxon>Geobacterales</taxon>
        <taxon>Geobacteraceae</taxon>
        <taxon>Geotalea</taxon>
    </lineage>
</organism>
<proteinExistence type="predicted"/>
<dbReference type="SUPFAM" id="SSF69279">
    <property type="entry name" value="Phage tail proteins"/>
    <property type="match status" value="1"/>
</dbReference>
<dbReference type="PANTHER" id="PTHR35862:SF1">
    <property type="entry name" value="FELS-2 PROPHAGE PROTEIN"/>
    <property type="match status" value="1"/>
</dbReference>
<evidence type="ECO:0000313" key="1">
    <source>
        <dbReference type="EMBL" id="BDV42446.1"/>
    </source>
</evidence>
<dbReference type="Gene3D" id="3.55.50.10">
    <property type="entry name" value="Baseplate protein-like domains"/>
    <property type="match status" value="1"/>
</dbReference>
<gene>
    <name evidence="1" type="ORF">GURASL_13690</name>
</gene>